<dbReference type="GO" id="GO:0030246">
    <property type="term" value="F:carbohydrate binding"/>
    <property type="evidence" value="ECO:0007669"/>
    <property type="project" value="UniProtKB-KW"/>
</dbReference>
<dbReference type="InterPro" id="IPR001480">
    <property type="entry name" value="Bulb-type_lectin_dom"/>
</dbReference>
<organism evidence="2 3">
    <name type="scientific">Macleaya cordata</name>
    <name type="common">Five-seeded plume-poppy</name>
    <name type="synonym">Bocconia cordata</name>
    <dbReference type="NCBI Taxonomy" id="56857"/>
    <lineage>
        <taxon>Eukaryota</taxon>
        <taxon>Viridiplantae</taxon>
        <taxon>Streptophyta</taxon>
        <taxon>Embryophyta</taxon>
        <taxon>Tracheophyta</taxon>
        <taxon>Spermatophyta</taxon>
        <taxon>Magnoliopsida</taxon>
        <taxon>Ranunculales</taxon>
        <taxon>Papaveraceae</taxon>
        <taxon>Papaveroideae</taxon>
        <taxon>Macleaya</taxon>
    </lineage>
</organism>
<name>A0A200QT31_MACCD</name>
<dbReference type="PANTHER" id="PTHR32444">
    <property type="entry name" value="BULB-TYPE LECTIN DOMAIN-CONTAINING PROTEIN"/>
    <property type="match status" value="1"/>
</dbReference>
<dbReference type="PROSITE" id="PS50927">
    <property type="entry name" value="BULB_LECTIN"/>
    <property type="match status" value="1"/>
</dbReference>
<proteinExistence type="predicted"/>
<gene>
    <name evidence="2" type="ORF">BVC80_373g22</name>
</gene>
<dbReference type="Gene3D" id="2.90.10.10">
    <property type="entry name" value="Bulb-type lectin domain"/>
    <property type="match status" value="1"/>
</dbReference>
<protein>
    <submittedName>
        <fullName evidence="2">Bulb-type lectin domain</fullName>
    </submittedName>
</protein>
<dbReference type="Proteomes" id="UP000195402">
    <property type="component" value="Unassembled WGS sequence"/>
</dbReference>
<dbReference type="OMA" id="NECIVEY"/>
<sequence>MATFVHANYHYHRCGNLHSANFPRFINQGDFNECIVEYDANHRIISNLEDSFYQTPFRLCFYNTTPDAHILAICAGLSRDEDLMRWVWDANRNDHVRENSTLTFGRDGNLVLADVDGRVIWQTNTANKGVTGISLQPNGNLVLRDKNGRIIWQSFDYPGGYPFGRPIT</sequence>
<accession>A0A200QT31</accession>
<keyword evidence="2" id="KW-0430">Lectin</keyword>
<dbReference type="Pfam" id="PF01453">
    <property type="entry name" value="B_lectin"/>
    <property type="match status" value="1"/>
</dbReference>
<dbReference type="CDD" id="cd00028">
    <property type="entry name" value="B_lectin"/>
    <property type="match status" value="1"/>
</dbReference>
<dbReference type="AlphaFoldDB" id="A0A200QT31"/>
<dbReference type="STRING" id="56857.A0A200QT31"/>
<evidence type="ECO:0000313" key="2">
    <source>
        <dbReference type="EMBL" id="OVA13628.1"/>
    </source>
</evidence>
<dbReference type="InParanoid" id="A0A200QT31"/>
<dbReference type="InterPro" id="IPR036426">
    <property type="entry name" value="Bulb-type_lectin_dom_sf"/>
</dbReference>
<dbReference type="PANTHER" id="PTHR32444:SF58">
    <property type="entry name" value="BULB-TYPE LECTIN DOMAIN-CONTAINING PROTEIN"/>
    <property type="match status" value="1"/>
</dbReference>
<dbReference type="OrthoDB" id="1884773at2759"/>
<evidence type="ECO:0000259" key="1">
    <source>
        <dbReference type="PROSITE" id="PS50927"/>
    </source>
</evidence>
<dbReference type="SUPFAM" id="SSF51110">
    <property type="entry name" value="alpha-D-mannose-specific plant lectins"/>
    <property type="match status" value="1"/>
</dbReference>
<feature type="domain" description="Bulb-type lectin" evidence="1">
    <location>
        <begin position="36"/>
        <end position="156"/>
    </location>
</feature>
<dbReference type="SMART" id="SM00108">
    <property type="entry name" value="B_lectin"/>
    <property type="match status" value="1"/>
</dbReference>
<dbReference type="EMBL" id="MVGT01001103">
    <property type="protein sequence ID" value="OVA13628.1"/>
    <property type="molecule type" value="Genomic_DNA"/>
</dbReference>
<reference evidence="2 3" key="1">
    <citation type="journal article" date="2017" name="Mol. Plant">
        <title>The Genome of Medicinal Plant Macleaya cordata Provides New Insights into Benzylisoquinoline Alkaloids Metabolism.</title>
        <authorList>
            <person name="Liu X."/>
            <person name="Liu Y."/>
            <person name="Huang P."/>
            <person name="Ma Y."/>
            <person name="Qing Z."/>
            <person name="Tang Q."/>
            <person name="Cao H."/>
            <person name="Cheng P."/>
            <person name="Zheng Y."/>
            <person name="Yuan Z."/>
            <person name="Zhou Y."/>
            <person name="Liu J."/>
            <person name="Tang Z."/>
            <person name="Zhuo Y."/>
            <person name="Zhang Y."/>
            <person name="Yu L."/>
            <person name="Huang J."/>
            <person name="Yang P."/>
            <person name="Peng Q."/>
            <person name="Zhang J."/>
            <person name="Jiang W."/>
            <person name="Zhang Z."/>
            <person name="Lin K."/>
            <person name="Ro D.K."/>
            <person name="Chen X."/>
            <person name="Xiong X."/>
            <person name="Shang Y."/>
            <person name="Huang S."/>
            <person name="Zeng J."/>
        </authorList>
    </citation>
    <scope>NUCLEOTIDE SEQUENCE [LARGE SCALE GENOMIC DNA]</scope>
    <source>
        <strain evidence="3">cv. BLH2017</strain>
        <tissue evidence="2">Root</tissue>
    </source>
</reference>
<evidence type="ECO:0000313" key="3">
    <source>
        <dbReference type="Proteomes" id="UP000195402"/>
    </source>
</evidence>
<dbReference type="GO" id="GO:0009505">
    <property type="term" value="C:plant-type cell wall"/>
    <property type="evidence" value="ECO:0007669"/>
    <property type="project" value="TreeGrafter"/>
</dbReference>
<keyword evidence="3" id="KW-1185">Reference proteome</keyword>
<comment type="caution">
    <text evidence="2">The sequence shown here is derived from an EMBL/GenBank/DDBJ whole genome shotgun (WGS) entry which is preliminary data.</text>
</comment>